<organism evidence="1">
    <name type="scientific">Siphoviridae sp. ctbxa26</name>
    <dbReference type="NCBI Taxonomy" id="2825568"/>
    <lineage>
        <taxon>Viruses</taxon>
        <taxon>Duplodnaviria</taxon>
        <taxon>Heunggongvirae</taxon>
        <taxon>Uroviricota</taxon>
        <taxon>Caudoviricetes</taxon>
    </lineage>
</organism>
<sequence>MTDTPYNRKIHNFFAEYITCNNPFAVDINGMMKSVTIKEADDLLIEKNVFSSVKDMRLQALKDYNIFLPAWVFEWVKENKE</sequence>
<evidence type="ECO:0000313" key="1">
    <source>
        <dbReference type="EMBL" id="DAG05299.1"/>
    </source>
</evidence>
<reference evidence="1" key="1">
    <citation type="journal article" date="2021" name="Proc. Natl. Acad. Sci. U.S.A.">
        <title>A Catalog of Tens of Thousands of Viruses from Human Metagenomes Reveals Hidden Associations with Chronic Diseases.</title>
        <authorList>
            <person name="Tisza M.J."/>
            <person name="Buck C.B."/>
        </authorList>
    </citation>
    <scope>NUCLEOTIDE SEQUENCE</scope>
    <source>
        <strain evidence="1">Ctbxa26</strain>
    </source>
</reference>
<protein>
    <submittedName>
        <fullName evidence="1">Uncharacterized protein</fullName>
    </submittedName>
</protein>
<name>A0A8S5VFB6_9CAUD</name>
<accession>A0A8S5VFB6</accession>
<proteinExistence type="predicted"/>
<dbReference type="EMBL" id="BK016254">
    <property type="protein sequence ID" value="DAG05299.1"/>
    <property type="molecule type" value="Genomic_DNA"/>
</dbReference>